<dbReference type="Gene3D" id="3.40.50.2000">
    <property type="entry name" value="Glycogen Phosphorylase B"/>
    <property type="match status" value="2"/>
</dbReference>
<evidence type="ECO:0000256" key="1">
    <source>
        <dbReference type="SAM" id="Phobius"/>
    </source>
</evidence>
<keyword evidence="1" id="KW-1133">Transmembrane helix</keyword>
<keyword evidence="1" id="KW-0812">Transmembrane</keyword>
<organism evidence="2">
    <name type="scientific">Prosthecochloris aestuarii</name>
    <dbReference type="NCBI Taxonomy" id="1102"/>
    <lineage>
        <taxon>Bacteria</taxon>
        <taxon>Pseudomonadati</taxon>
        <taxon>Chlorobiota</taxon>
        <taxon>Chlorobiia</taxon>
        <taxon>Chlorobiales</taxon>
        <taxon>Chlorobiaceae</taxon>
        <taxon>Prosthecochloris</taxon>
    </lineage>
</organism>
<dbReference type="SUPFAM" id="SSF53756">
    <property type="entry name" value="UDP-Glycosyltransferase/glycogen phosphorylase"/>
    <property type="match status" value="1"/>
</dbReference>
<dbReference type="AlphaFoldDB" id="A0A831SP80"/>
<protein>
    <submittedName>
        <fullName evidence="2">Glycosyltransferase</fullName>
    </submittedName>
</protein>
<gene>
    <name evidence="2" type="ORF">ENN50_01830</name>
</gene>
<accession>A0A831SP80</accession>
<evidence type="ECO:0000313" key="2">
    <source>
        <dbReference type="EMBL" id="HED30436.1"/>
    </source>
</evidence>
<dbReference type="GO" id="GO:0016757">
    <property type="term" value="F:glycosyltransferase activity"/>
    <property type="evidence" value="ECO:0007669"/>
    <property type="project" value="UniProtKB-ARBA"/>
</dbReference>
<feature type="transmembrane region" description="Helical" evidence="1">
    <location>
        <begin position="110"/>
        <end position="135"/>
    </location>
</feature>
<dbReference type="Proteomes" id="UP000886335">
    <property type="component" value="Unassembled WGS sequence"/>
</dbReference>
<dbReference type="EMBL" id="DSBW01000045">
    <property type="protein sequence ID" value="HED30436.1"/>
    <property type="molecule type" value="Genomic_DNA"/>
</dbReference>
<keyword evidence="1" id="KW-0472">Membrane</keyword>
<dbReference type="Pfam" id="PF13692">
    <property type="entry name" value="Glyco_trans_1_4"/>
    <property type="match status" value="1"/>
</dbReference>
<reference evidence="2" key="1">
    <citation type="journal article" date="2020" name="mSystems">
        <title>Genome- and Community-Level Interaction Insights into Carbon Utilization and Element Cycling Functions of Hydrothermarchaeota in Hydrothermal Sediment.</title>
        <authorList>
            <person name="Zhou Z."/>
            <person name="Liu Y."/>
            <person name="Xu W."/>
            <person name="Pan J."/>
            <person name="Luo Z.H."/>
            <person name="Li M."/>
        </authorList>
    </citation>
    <scope>NUCLEOTIDE SEQUENCE [LARGE SCALE GENOMIC DNA]</scope>
    <source>
        <strain evidence="2">SpSt-1181</strain>
    </source>
</reference>
<comment type="caution">
    <text evidence="2">The sequence shown here is derived from an EMBL/GenBank/DDBJ whole genome shotgun (WGS) entry which is preliminary data.</text>
</comment>
<proteinExistence type="predicted"/>
<sequence length="394" mass="43801">MSNEPLKPLDLLARDRFRIAFITPLPPMKGGISGFSSELIAAFDDRGPVILPFSFRRLYPRFLTGRGASVTASNMAASESPGLGLLDLPDPFSWLRCIGMLRRKKPDVVLCAYWTGLLVPLYLMIARCAGVPVVMLMHNYRSHEVWLDVPFMRKLMLDASAGAVALSGYVGGQLKVAHPAMRLRTLFHPVNHIPQAGHCVREARRELGFGPEGPVLLFFGYVRSYKGLDILIDAMRLLVGRHENLRLVVAGEFYEPPGRYRKAVHDAGVEDHVLFFPGFASERFTSLLFTACDFVVLPYRRASQSGVINLAYAYGRPVIVSEAGGLKEEVEQGLTGWVVDSSTPESLSSGISAVLGDVDSRRATDAIMRYRKRHSWKRFSEELEEFLREVAGAD</sequence>
<name>A0A831SP80_PROAE</name>
<dbReference type="PANTHER" id="PTHR12526">
    <property type="entry name" value="GLYCOSYLTRANSFERASE"/>
    <property type="match status" value="1"/>
</dbReference>